<dbReference type="RefSeq" id="WP_393014346.1">
    <property type="nucleotide sequence ID" value="NZ_JAZAQF010000082.1"/>
</dbReference>
<accession>A0ABW7CFB3</accession>
<evidence type="ECO:0000256" key="1">
    <source>
        <dbReference type="SAM" id="MobiDB-lite"/>
    </source>
</evidence>
<gene>
    <name evidence="2" type="ORF">VPK24_14200</name>
</gene>
<dbReference type="EMBL" id="JAZAQF010000082">
    <property type="protein sequence ID" value="MFG3818795.1"/>
    <property type="molecule type" value="Genomic_DNA"/>
</dbReference>
<feature type="region of interest" description="Disordered" evidence="1">
    <location>
        <begin position="1"/>
        <end position="41"/>
    </location>
</feature>
<proteinExistence type="predicted"/>
<protein>
    <submittedName>
        <fullName evidence="2">Uncharacterized protein</fullName>
    </submittedName>
</protein>
<name>A0ABW7CFB3_9CYAN</name>
<sequence length="41" mass="4643">MKGIWRTAGAAARRNLHTRRSPQRPPDRPQFLTPALPNIPP</sequence>
<evidence type="ECO:0000313" key="3">
    <source>
        <dbReference type="Proteomes" id="UP001604335"/>
    </source>
</evidence>
<reference evidence="3" key="1">
    <citation type="journal article" date="2024" name="Algal Res.">
        <title>Biochemical, toxicological and genomic investigation of a high-biomass producing Limnothrix strain isolated from Italian shallow drinking water reservoir.</title>
        <authorList>
            <person name="Simonazzi M."/>
            <person name="Shishido T.K."/>
            <person name="Delbaje E."/>
            <person name="Wahlsten M."/>
            <person name="Fewer D.P."/>
            <person name="Sivonen K."/>
            <person name="Pezzolesi L."/>
            <person name="Pistocchi R."/>
        </authorList>
    </citation>
    <scope>NUCLEOTIDE SEQUENCE [LARGE SCALE GENOMIC DNA]</scope>
    <source>
        <strain evidence="3">LRLZ20PSL1</strain>
    </source>
</reference>
<evidence type="ECO:0000313" key="2">
    <source>
        <dbReference type="EMBL" id="MFG3818795.1"/>
    </source>
</evidence>
<comment type="caution">
    <text evidence="2">The sequence shown here is derived from an EMBL/GenBank/DDBJ whole genome shotgun (WGS) entry which is preliminary data.</text>
</comment>
<keyword evidence="3" id="KW-1185">Reference proteome</keyword>
<organism evidence="2 3">
    <name type="scientific">Limnothrix redekei LRLZ20PSL1</name>
    <dbReference type="NCBI Taxonomy" id="3112953"/>
    <lineage>
        <taxon>Bacteria</taxon>
        <taxon>Bacillati</taxon>
        <taxon>Cyanobacteriota</taxon>
        <taxon>Cyanophyceae</taxon>
        <taxon>Pseudanabaenales</taxon>
        <taxon>Pseudanabaenaceae</taxon>
        <taxon>Limnothrix</taxon>
    </lineage>
</organism>
<dbReference type="Proteomes" id="UP001604335">
    <property type="component" value="Unassembled WGS sequence"/>
</dbReference>